<evidence type="ECO:0000313" key="3">
    <source>
        <dbReference type="Proteomes" id="UP000703269"/>
    </source>
</evidence>
<reference evidence="2 3" key="1">
    <citation type="submission" date="2021-08" db="EMBL/GenBank/DDBJ databases">
        <title>Draft Genome Sequence of Phanerochaete sordida strain YK-624.</title>
        <authorList>
            <person name="Mori T."/>
            <person name="Dohra H."/>
            <person name="Suzuki T."/>
            <person name="Kawagishi H."/>
            <person name="Hirai H."/>
        </authorList>
    </citation>
    <scope>NUCLEOTIDE SEQUENCE [LARGE SCALE GENOMIC DNA]</scope>
    <source>
        <strain evidence="2 3">YK-624</strain>
    </source>
</reference>
<evidence type="ECO:0000256" key="1">
    <source>
        <dbReference type="SAM" id="SignalP"/>
    </source>
</evidence>
<dbReference type="EMBL" id="BPQB01000100">
    <property type="protein sequence ID" value="GJE99082.1"/>
    <property type="molecule type" value="Genomic_DNA"/>
</dbReference>
<evidence type="ECO:0000313" key="2">
    <source>
        <dbReference type="EMBL" id="GJE99082.1"/>
    </source>
</evidence>
<name>A0A9P3GPC0_9APHY</name>
<feature type="signal peptide" evidence="1">
    <location>
        <begin position="1"/>
        <end position="25"/>
    </location>
</feature>
<dbReference type="Gene3D" id="2.60.270.50">
    <property type="match status" value="1"/>
</dbReference>
<feature type="chain" id="PRO_5040288132" evidence="1">
    <location>
        <begin position="26"/>
        <end position="188"/>
    </location>
</feature>
<keyword evidence="3" id="KW-1185">Reference proteome</keyword>
<dbReference type="Proteomes" id="UP000703269">
    <property type="component" value="Unassembled WGS sequence"/>
</dbReference>
<organism evidence="2 3">
    <name type="scientific">Phanerochaete sordida</name>
    <dbReference type="NCBI Taxonomy" id="48140"/>
    <lineage>
        <taxon>Eukaryota</taxon>
        <taxon>Fungi</taxon>
        <taxon>Dikarya</taxon>
        <taxon>Basidiomycota</taxon>
        <taxon>Agaricomycotina</taxon>
        <taxon>Agaricomycetes</taxon>
        <taxon>Polyporales</taxon>
        <taxon>Phanerochaetaceae</taxon>
        <taxon>Phanerochaete</taxon>
    </lineage>
</organism>
<protein>
    <submittedName>
        <fullName evidence="2">Uncharacterized protein</fullName>
    </submittedName>
</protein>
<dbReference type="AlphaFoldDB" id="A0A9P3GPC0"/>
<dbReference type="OrthoDB" id="4996552at2759"/>
<proteinExistence type="predicted"/>
<gene>
    <name evidence="2" type="ORF">PsYK624_153230</name>
</gene>
<accession>A0A9P3GPC0</accession>
<sequence length="188" mass="19994">MSIVAIIATIITGVELAVEVGKVAAEIIPDPPKTLQDKHRWVQCTIKNETQFDLLLENTYFDSGRYWTAPGGFSGFQQMVFSGCNGDGTVLTGVSGGCAFRISLDDQHYYDISLGWTNPEVGAFKAGVVNSAQGVDGYNAATPEGGALTSNVIFQGKDKAGNPAKFRINVSAAPGQETLYVVKQILVA</sequence>
<comment type="caution">
    <text evidence="2">The sequence shown here is derived from an EMBL/GenBank/DDBJ whole genome shotgun (WGS) entry which is preliminary data.</text>
</comment>
<keyword evidence="1" id="KW-0732">Signal</keyword>